<evidence type="ECO:0000313" key="2">
    <source>
        <dbReference type="EMBL" id="QCL82388.1"/>
    </source>
</evidence>
<dbReference type="AlphaFoldDB" id="A0AAE6BGM0"/>
<dbReference type="Proteomes" id="UP000298579">
    <property type="component" value="Plasmid pAtCFBP5877a"/>
</dbReference>
<proteinExistence type="predicted"/>
<gene>
    <name evidence="2" type="ORF">CFBP5877_24960</name>
</gene>
<geneLocation type="plasmid" evidence="3">
    <name>patcfbp5877a</name>
</geneLocation>
<evidence type="ECO:0000313" key="3">
    <source>
        <dbReference type="Proteomes" id="UP000298579"/>
    </source>
</evidence>
<dbReference type="RefSeq" id="WP_130932596.1">
    <property type="nucleotide sequence ID" value="NZ_CP039890.1"/>
</dbReference>
<feature type="transmembrane region" description="Helical" evidence="1">
    <location>
        <begin position="57"/>
        <end position="79"/>
    </location>
</feature>
<protein>
    <submittedName>
        <fullName evidence="2">Uncharacterized protein</fullName>
    </submittedName>
</protein>
<keyword evidence="1" id="KW-0812">Transmembrane</keyword>
<keyword evidence="2" id="KW-0614">Plasmid</keyword>
<name>A0AAE6BGM0_AGRTU</name>
<organism evidence="2 3">
    <name type="scientific">Agrobacterium tumefaciens</name>
    <dbReference type="NCBI Taxonomy" id="358"/>
    <lineage>
        <taxon>Bacteria</taxon>
        <taxon>Pseudomonadati</taxon>
        <taxon>Pseudomonadota</taxon>
        <taxon>Alphaproteobacteria</taxon>
        <taxon>Hyphomicrobiales</taxon>
        <taxon>Rhizobiaceae</taxon>
        <taxon>Rhizobium/Agrobacterium group</taxon>
        <taxon>Agrobacterium</taxon>
        <taxon>Agrobacterium tumefaciens complex</taxon>
    </lineage>
</organism>
<keyword evidence="1" id="KW-1133">Transmembrane helix</keyword>
<dbReference type="EMBL" id="CP039899">
    <property type="protein sequence ID" value="QCL82388.1"/>
    <property type="molecule type" value="Genomic_DNA"/>
</dbReference>
<evidence type="ECO:0000256" key="1">
    <source>
        <dbReference type="SAM" id="Phobius"/>
    </source>
</evidence>
<sequence>MQEVVRKILFIPTALQQGIIEESAESLNLRLALAKVLLRAHCSQWVVEGWHMEKASVIVLAVLNALAFLGVSAIAFGWIGPSKGLDETFRAGAYDCLRNGRHDCNVTPSPPKECGKLTAPQA</sequence>
<keyword evidence="1" id="KW-0472">Membrane</keyword>
<accession>A0AAE6BGM0</accession>
<reference evidence="2 3" key="1">
    <citation type="submission" date="2019-04" db="EMBL/GenBank/DDBJ databases">
        <title>Complete genome sequence of Agrobacterium tumefaciens CFBP5877.</title>
        <authorList>
            <person name="Huang Y.-Y."/>
            <person name="Chiang H.-Y."/>
            <person name="Chou L."/>
            <person name="Lai E.-M."/>
            <person name="Kuo C.-H."/>
        </authorList>
    </citation>
    <scope>NUCLEOTIDE SEQUENCE [LARGE SCALE GENOMIC DNA]</scope>
    <source>
        <strain evidence="2 3">CFBP5877</strain>
        <plasmid evidence="3">patcfbp5877a</plasmid>
    </source>
</reference>